<comment type="caution">
    <text evidence="2">The sequence shown here is derived from an EMBL/GenBank/DDBJ whole genome shotgun (WGS) entry which is preliminary data.</text>
</comment>
<organism evidence="2 3">
    <name type="scientific">Herbiconiux daphne</name>
    <dbReference type="NCBI Taxonomy" id="2970914"/>
    <lineage>
        <taxon>Bacteria</taxon>
        <taxon>Bacillati</taxon>
        <taxon>Actinomycetota</taxon>
        <taxon>Actinomycetes</taxon>
        <taxon>Micrococcales</taxon>
        <taxon>Microbacteriaceae</taxon>
        <taxon>Herbiconiux</taxon>
    </lineage>
</organism>
<dbReference type="Pfam" id="PF05656">
    <property type="entry name" value="DUF805"/>
    <property type="match status" value="1"/>
</dbReference>
<keyword evidence="3" id="KW-1185">Reference proteome</keyword>
<feature type="transmembrane region" description="Helical" evidence="1">
    <location>
        <begin position="47"/>
        <end position="72"/>
    </location>
</feature>
<keyword evidence="1" id="KW-1133">Transmembrane helix</keyword>
<reference evidence="2" key="1">
    <citation type="submission" date="2022-08" db="EMBL/GenBank/DDBJ databases">
        <authorList>
            <person name="Deng Y."/>
            <person name="Han X.-F."/>
            <person name="Zhang Y.-Q."/>
        </authorList>
    </citation>
    <scope>NUCLEOTIDE SEQUENCE</scope>
    <source>
        <strain evidence="2">CPCC 203386</strain>
    </source>
</reference>
<dbReference type="RefSeq" id="WP_259538293.1">
    <property type="nucleotide sequence ID" value="NZ_JANLCJ010000002.1"/>
</dbReference>
<protein>
    <submittedName>
        <fullName evidence="2">DUF805 domain-containing protein</fullName>
    </submittedName>
</protein>
<dbReference type="PANTHER" id="PTHR34980:SF2">
    <property type="entry name" value="INNER MEMBRANE PROTEIN YHAH-RELATED"/>
    <property type="match status" value="1"/>
</dbReference>
<gene>
    <name evidence="2" type="ORF">N1032_06960</name>
</gene>
<feature type="transmembrane region" description="Helical" evidence="1">
    <location>
        <begin position="84"/>
        <end position="108"/>
    </location>
</feature>
<evidence type="ECO:0000256" key="1">
    <source>
        <dbReference type="SAM" id="Phobius"/>
    </source>
</evidence>
<dbReference type="EMBL" id="JANLCJ010000002">
    <property type="protein sequence ID" value="MCS5733476.1"/>
    <property type="molecule type" value="Genomic_DNA"/>
</dbReference>
<keyword evidence="1" id="KW-0472">Membrane</keyword>
<proteinExistence type="predicted"/>
<feature type="transmembrane region" description="Helical" evidence="1">
    <location>
        <begin position="120"/>
        <end position="140"/>
    </location>
</feature>
<accession>A0ABT2H0M1</accession>
<dbReference type="PANTHER" id="PTHR34980">
    <property type="entry name" value="INNER MEMBRANE PROTEIN-RELATED-RELATED"/>
    <property type="match status" value="1"/>
</dbReference>
<dbReference type="InterPro" id="IPR008523">
    <property type="entry name" value="DUF805"/>
</dbReference>
<sequence length="151" mass="16534">MTGYAPTGATAAPLDAPYYNAPFGAAVARFWQKYATFSGRASRSEYWWWYLVAFVVNGVFNVLSYTLGGYGIQMDQTYAPPSAGAIVIFSIWGLWALATIIPTLALLARRLHDGNFSAGWIFIGLVPFFGGIVLLVMTLLPPNPAGQRFDR</sequence>
<name>A0ABT2H0M1_9MICO</name>
<evidence type="ECO:0000313" key="2">
    <source>
        <dbReference type="EMBL" id="MCS5733476.1"/>
    </source>
</evidence>
<keyword evidence="1" id="KW-0812">Transmembrane</keyword>
<dbReference type="Proteomes" id="UP001165586">
    <property type="component" value="Unassembled WGS sequence"/>
</dbReference>
<evidence type="ECO:0000313" key="3">
    <source>
        <dbReference type="Proteomes" id="UP001165586"/>
    </source>
</evidence>